<accession>A0A2P6CEQ7</accession>
<proteinExistence type="predicted"/>
<comment type="caution">
    <text evidence="1">The sequence shown here is derived from an EMBL/GenBank/DDBJ whole genome shotgun (WGS) entry which is preliminary data.</text>
</comment>
<reference evidence="1 2" key="1">
    <citation type="submission" date="2016-12" db="EMBL/GenBank/DDBJ databases">
        <title>Trade-off between light-utilization and light-protection in marine flavobacteria.</title>
        <authorList>
            <person name="Kumagai Y."/>
            <person name="Yoshizawa S."/>
            <person name="Kogure K."/>
            <person name="Iwasaki W."/>
        </authorList>
    </citation>
    <scope>NUCLEOTIDE SEQUENCE [LARGE SCALE GENOMIC DNA]</scope>
    <source>
        <strain evidence="1 2">KCTC 12100</strain>
    </source>
</reference>
<organism evidence="1 2">
    <name type="scientific">Polaribacter butkevichii</name>
    <dbReference type="NCBI Taxonomy" id="218490"/>
    <lineage>
        <taxon>Bacteria</taxon>
        <taxon>Pseudomonadati</taxon>
        <taxon>Bacteroidota</taxon>
        <taxon>Flavobacteriia</taxon>
        <taxon>Flavobacteriales</taxon>
        <taxon>Flavobacteriaceae</taxon>
    </lineage>
</organism>
<dbReference type="Proteomes" id="UP000247345">
    <property type="component" value="Unassembled WGS sequence"/>
</dbReference>
<gene>
    <name evidence="1" type="ORF">BTO14_08830</name>
</gene>
<keyword evidence="2" id="KW-1185">Reference proteome</keyword>
<sequence length="697" mass="80733">MLEMIKKFISLERFILRNKTKIIFNFLILILLTLTISCSSEDDSLSEEDEIQIDAKKEDLAGIWSIYSVEGNGVDASVPATTEECGRDFFIYNESGFYEEFVFQESNTCLPTKSKSRWTLNEGIIKVSTLDNNESETIKIKSINNNTFIFIVYLDLDGDSVKEKYTFTALKYVPSNEMDIYTYTFQRKNNEPFDDHIEFGWDKYKGYNTFVKYEIYRSGENCNLNSAELIKTITNVDENYFIDETPLNGNESCYFLKIYTNKGLLGESEGRYVNSEFIYPDNVDFKNASVADNKITLSWEKYDGYYFSHYEIRVQDQNENSSPNIESVKIITDINTTSFIDEHPPYINNPIYSIYVHNIFGNISNLYDARSMIETNFIRPEILDLRDIRFLSFDAKEQSFFFYGKTENNGYRLLKYNYITNKISAEAFKLPTTSTDVEMRLVDSGYGKELIFQQSGDLWVYDDETLNFKYSLKPDYVSINSFNYLENDIWILSDNDDVFTYKRNGEEFVKIDEKPHFSEHQGSWNYEISKLDKNNILLSHNNEGRAIHYSITANGGITNNGIKEIPLKFDYNSDVTVNNNLILNKKRNTMYSSVNFSKVLNYSIPKTTLNFNLSGTEIYGTNNVVSLTGQGEDYKKELIIYNIQDKTTTTLTTKGYPNFVMEDEFGNIISLSTSFPNRSSYGFTIYDSPGIFVEVIK</sequence>
<protein>
    <recommendedName>
        <fullName evidence="3">Lipocalin-like domain-containing protein</fullName>
    </recommendedName>
</protein>
<dbReference type="AlphaFoldDB" id="A0A2P6CEQ7"/>
<name>A0A2P6CEQ7_9FLAO</name>
<evidence type="ECO:0000313" key="2">
    <source>
        <dbReference type="Proteomes" id="UP000247345"/>
    </source>
</evidence>
<dbReference type="EMBL" id="MSCK01000001">
    <property type="protein sequence ID" value="PQJ73358.1"/>
    <property type="molecule type" value="Genomic_DNA"/>
</dbReference>
<evidence type="ECO:0008006" key="3">
    <source>
        <dbReference type="Google" id="ProtNLM"/>
    </source>
</evidence>
<evidence type="ECO:0000313" key="1">
    <source>
        <dbReference type="EMBL" id="PQJ73358.1"/>
    </source>
</evidence>